<dbReference type="InterPro" id="IPR010001">
    <property type="entry name" value="BofA"/>
</dbReference>
<evidence type="ECO:0000313" key="3">
    <source>
        <dbReference type="Proteomes" id="UP000294545"/>
    </source>
</evidence>
<feature type="transmembrane region" description="Helical" evidence="1">
    <location>
        <begin position="31"/>
        <end position="49"/>
    </location>
</feature>
<feature type="transmembrane region" description="Helical" evidence="1">
    <location>
        <begin position="7"/>
        <end position="25"/>
    </location>
</feature>
<feature type="transmembrane region" description="Helical" evidence="1">
    <location>
        <begin position="61"/>
        <end position="86"/>
    </location>
</feature>
<reference evidence="2 3" key="1">
    <citation type="submission" date="2019-03" db="EMBL/GenBank/DDBJ databases">
        <title>Genomic Encyclopedia of Type Strains, Phase IV (KMG-IV): sequencing the most valuable type-strain genomes for metagenomic binning, comparative biology and taxonomic classification.</title>
        <authorList>
            <person name="Goeker M."/>
        </authorList>
    </citation>
    <scope>NUCLEOTIDE SEQUENCE [LARGE SCALE GENOMIC DNA]</scope>
    <source>
        <strain evidence="2 3">DSM 24176</strain>
    </source>
</reference>
<name>A0A4R1N1R1_9FIRM</name>
<dbReference type="EMBL" id="SMGQ01000001">
    <property type="protein sequence ID" value="TCL00079.1"/>
    <property type="molecule type" value="Genomic_DNA"/>
</dbReference>
<keyword evidence="1" id="KW-1133">Transmembrane helix</keyword>
<keyword evidence="3" id="KW-1185">Reference proteome</keyword>
<keyword evidence="1" id="KW-0472">Membrane</keyword>
<proteinExistence type="predicted"/>
<organism evidence="2 3">
    <name type="scientific">Natranaerovirga hydrolytica</name>
    <dbReference type="NCBI Taxonomy" id="680378"/>
    <lineage>
        <taxon>Bacteria</taxon>
        <taxon>Bacillati</taxon>
        <taxon>Bacillota</taxon>
        <taxon>Clostridia</taxon>
        <taxon>Lachnospirales</taxon>
        <taxon>Natranaerovirgaceae</taxon>
        <taxon>Natranaerovirga</taxon>
    </lineage>
</organism>
<evidence type="ECO:0000256" key="1">
    <source>
        <dbReference type="SAM" id="Phobius"/>
    </source>
</evidence>
<dbReference type="RefSeq" id="WP_132278787.1">
    <property type="nucleotide sequence ID" value="NZ_SMGQ01000001.1"/>
</dbReference>
<accession>A0A4R1N1R1</accession>
<protein>
    <submittedName>
        <fullName evidence="2">SigmaK-factor processing regulatory protein BofA</fullName>
    </submittedName>
</protein>
<gene>
    <name evidence="2" type="ORF">EDC19_0060</name>
</gene>
<dbReference type="AlphaFoldDB" id="A0A4R1N1R1"/>
<evidence type="ECO:0000313" key="2">
    <source>
        <dbReference type="EMBL" id="TCL00079.1"/>
    </source>
</evidence>
<dbReference type="Pfam" id="PF07441">
    <property type="entry name" value="BofA"/>
    <property type="match status" value="1"/>
</dbReference>
<sequence length="92" mass="10165">MLTNNQVLIIIIIACLLIMGVSIIVKKTHLVVDFFIKSVVGLFGIYLINEILQLANVTIKLGLNIINAIIIGLLGFPGIILLYALAVYDYFF</sequence>
<dbReference type="Proteomes" id="UP000294545">
    <property type="component" value="Unassembled WGS sequence"/>
</dbReference>
<keyword evidence="1" id="KW-0812">Transmembrane</keyword>
<comment type="caution">
    <text evidence="2">The sequence shown here is derived from an EMBL/GenBank/DDBJ whole genome shotgun (WGS) entry which is preliminary data.</text>
</comment>